<organism evidence="4 5">
    <name type="scientific">Symbiodinium natans</name>
    <dbReference type="NCBI Taxonomy" id="878477"/>
    <lineage>
        <taxon>Eukaryota</taxon>
        <taxon>Sar</taxon>
        <taxon>Alveolata</taxon>
        <taxon>Dinophyceae</taxon>
        <taxon>Suessiales</taxon>
        <taxon>Symbiodiniaceae</taxon>
        <taxon>Symbiodinium</taxon>
    </lineage>
</organism>
<reference evidence="4" key="1">
    <citation type="submission" date="2021-02" db="EMBL/GenBank/DDBJ databases">
        <authorList>
            <person name="Dougan E. K."/>
            <person name="Rhodes N."/>
            <person name="Thang M."/>
            <person name="Chan C."/>
        </authorList>
    </citation>
    <scope>NUCLEOTIDE SEQUENCE</scope>
</reference>
<name>A0A812MTU0_9DINO</name>
<feature type="region of interest" description="Disordered" evidence="1">
    <location>
        <begin position="384"/>
        <end position="459"/>
    </location>
</feature>
<keyword evidence="5" id="KW-1185">Reference proteome</keyword>
<keyword evidence="2" id="KW-0472">Membrane</keyword>
<feature type="transmembrane region" description="Helical" evidence="2">
    <location>
        <begin position="111"/>
        <end position="131"/>
    </location>
</feature>
<evidence type="ECO:0000256" key="1">
    <source>
        <dbReference type="SAM" id="MobiDB-lite"/>
    </source>
</evidence>
<dbReference type="Pfam" id="PF01582">
    <property type="entry name" value="TIR"/>
    <property type="match status" value="1"/>
</dbReference>
<keyword evidence="2" id="KW-1133">Transmembrane helix</keyword>
<dbReference type="AlphaFoldDB" id="A0A812MTU0"/>
<dbReference type="GO" id="GO:0007165">
    <property type="term" value="P:signal transduction"/>
    <property type="evidence" value="ECO:0007669"/>
    <property type="project" value="InterPro"/>
</dbReference>
<feature type="transmembrane region" description="Helical" evidence="2">
    <location>
        <begin position="75"/>
        <end position="99"/>
    </location>
</feature>
<dbReference type="SUPFAM" id="SSF52200">
    <property type="entry name" value="Toll/Interleukin receptor TIR domain"/>
    <property type="match status" value="1"/>
</dbReference>
<comment type="caution">
    <text evidence="4">The sequence shown here is derived from an EMBL/GenBank/DDBJ whole genome shotgun (WGS) entry which is preliminary data.</text>
</comment>
<feature type="compositionally biased region" description="Basic residues" evidence="1">
    <location>
        <begin position="384"/>
        <end position="396"/>
    </location>
</feature>
<evidence type="ECO:0000259" key="3">
    <source>
        <dbReference type="Pfam" id="PF01582"/>
    </source>
</evidence>
<feature type="transmembrane region" description="Helical" evidence="2">
    <location>
        <begin position="318"/>
        <end position="337"/>
    </location>
</feature>
<evidence type="ECO:0000313" key="4">
    <source>
        <dbReference type="EMBL" id="CAE7263231.1"/>
    </source>
</evidence>
<gene>
    <name evidence="4" type="primary">GIP</name>
    <name evidence="4" type="ORF">SNAT2548_LOCUS13835</name>
</gene>
<feature type="domain" description="TIR" evidence="3">
    <location>
        <begin position="17"/>
        <end position="77"/>
    </location>
</feature>
<dbReference type="InterPro" id="IPR000157">
    <property type="entry name" value="TIR_dom"/>
</dbReference>
<sequence>MQHLVCRQTRQVFMDRMCIEQNDPELKKKGIMGLAGFLKLSKRLVVLWSPRYFTRLWCVYEIATWTKLRKSLRQIIIAPVAQGVFVVLVMSGVFVVMVLLTALAQLESWELYSVILGLVTATIMIAPLYAVRNLVCDLRVMKAQIEGFSFMSAECYCCRVGHLIPDTNTRIPCDRHIIGDKLEEWFGPQSSGVIRHRMAKELCLALSRSGTRGTTGESAEELFDRYVQGVFGRYILKKVGGTRVSYDVAVATTLPAFFYVCDRLHLLTTLQPREQWRLIAHYAAVILGFFPSLVRLALDMTLLADYLLRIRIPLPTNLWVMLLATAILTGITFLWLFLLDYSLFHDQVLFQILVNSASIIATVGLYYSDLSDLWTRLKRSRKQRFGRMKTRRTLRPSRRESGESGPIPAGMLHKGKSWQPVPETTPESPPTSPKPKRVTFGKTVPALETAVLPGAPMHE</sequence>
<dbReference type="InterPro" id="IPR035897">
    <property type="entry name" value="Toll_tir_struct_dom_sf"/>
</dbReference>
<feature type="transmembrane region" description="Helical" evidence="2">
    <location>
        <begin position="244"/>
        <end position="260"/>
    </location>
</feature>
<proteinExistence type="predicted"/>
<feature type="transmembrane region" description="Helical" evidence="2">
    <location>
        <begin position="349"/>
        <end position="368"/>
    </location>
</feature>
<feature type="transmembrane region" description="Helical" evidence="2">
    <location>
        <begin position="280"/>
        <end position="298"/>
    </location>
</feature>
<dbReference type="EMBL" id="CAJNDS010001513">
    <property type="protein sequence ID" value="CAE7263231.1"/>
    <property type="molecule type" value="Genomic_DNA"/>
</dbReference>
<evidence type="ECO:0000313" key="5">
    <source>
        <dbReference type="Proteomes" id="UP000604046"/>
    </source>
</evidence>
<protein>
    <submittedName>
        <fullName evidence="4">GIP protein</fullName>
    </submittedName>
</protein>
<accession>A0A812MTU0</accession>
<dbReference type="OrthoDB" id="422915at2759"/>
<dbReference type="Proteomes" id="UP000604046">
    <property type="component" value="Unassembled WGS sequence"/>
</dbReference>
<keyword evidence="2" id="KW-0812">Transmembrane</keyword>
<evidence type="ECO:0000256" key="2">
    <source>
        <dbReference type="SAM" id="Phobius"/>
    </source>
</evidence>